<keyword evidence="2" id="KW-1185">Reference proteome</keyword>
<dbReference type="PANTHER" id="PTHR46585:SF1">
    <property type="entry name" value="CHROMO DOMAIN-CONTAINING PROTEIN"/>
    <property type="match status" value="1"/>
</dbReference>
<dbReference type="Proteomes" id="UP001152795">
    <property type="component" value="Unassembled WGS sequence"/>
</dbReference>
<dbReference type="SUPFAM" id="SSF53098">
    <property type="entry name" value="Ribonuclease H-like"/>
    <property type="match status" value="1"/>
</dbReference>
<dbReference type="OrthoDB" id="7572386at2759"/>
<dbReference type="AlphaFoldDB" id="A0A6S7GVL6"/>
<dbReference type="PROSITE" id="PS50994">
    <property type="entry name" value="INTEGRASE"/>
    <property type="match status" value="1"/>
</dbReference>
<dbReference type="GO" id="GO:0015074">
    <property type="term" value="P:DNA integration"/>
    <property type="evidence" value="ECO:0007669"/>
    <property type="project" value="InterPro"/>
</dbReference>
<accession>A0A6S7GVL6</accession>
<evidence type="ECO:0000313" key="1">
    <source>
        <dbReference type="EMBL" id="CAB3994179.1"/>
    </source>
</evidence>
<dbReference type="PANTHER" id="PTHR46585">
    <property type="entry name" value="INTEGRASE CORE DOMAIN CONTAINING PROTEIN"/>
    <property type="match status" value="1"/>
</dbReference>
<dbReference type="InterPro" id="IPR012337">
    <property type="entry name" value="RNaseH-like_sf"/>
</dbReference>
<dbReference type="InterPro" id="IPR036397">
    <property type="entry name" value="RNaseH_sf"/>
</dbReference>
<proteinExistence type="predicted"/>
<dbReference type="InterPro" id="IPR001584">
    <property type="entry name" value="Integrase_cat-core"/>
</dbReference>
<dbReference type="Pfam" id="PF00665">
    <property type="entry name" value="rve"/>
    <property type="match status" value="1"/>
</dbReference>
<evidence type="ECO:0000313" key="2">
    <source>
        <dbReference type="Proteomes" id="UP001152795"/>
    </source>
</evidence>
<dbReference type="Gene3D" id="3.30.420.10">
    <property type="entry name" value="Ribonuclease H-like superfamily/Ribonuclease H"/>
    <property type="match status" value="1"/>
</dbReference>
<comment type="caution">
    <text evidence="1">The sequence shown here is derived from an EMBL/GenBank/DDBJ whole genome shotgun (WGS) entry which is preliminary data.</text>
</comment>
<dbReference type="GO" id="GO:0003676">
    <property type="term" value="F:nucleic acid binding"/>
    <property type="evidence" value="ECO:0007669"/>
    <property type="project" value="InterPro"/>
</dbReference>
<reference evidence="1" key="1">
    <citation type="submission" date="2020-04" db="EMBL/GenBank/DDBJ databases">
        <authorList>
            <person name="Alioto T."/>
            <person name="Alioto T."/>
            <person name="Gomez Garrido J."/>
        </authorList>
    </citation>
    <scope>NUCLEOTIDE SEQUENCE</scope>
    <source>
        <strain evidence="1">A484AB</strain>
    </source>
</reference>
<sequence>MDSLSQQNNGYKYVLTVIDVLGKYAWVEVIKAKTGNNLVKAFEKIIKKGRKTKMFHTDKGTEFINRQFQTFLKKHSIRFLRRTTKPRHRLLKGLIACSRRKCGNILQ</sequence>
<protein>
    <submittedName>
        <fullName evidence="1">Uncharacterized transposon-derived</fullName>
    </submittedName>
</protein>
<gene>
    <name evidence="1" type="ORF">PACLA_8A014699</name>
</gene>
<name>A0A6S7GVL6_PARCT</name>
<dbReference type="EMBL" id="CACRXK020002409">
    <property type="protein sequence ID" value="CAB3994179.1"/>
    <property type="molecule type" value="Genomic_DNA"/>
</dbReference>
<organism evidence="1 2">
    <name type="scientific">Paramuricea clavata</name>
    <name type="common">Red gorgonian</name>
    <name type="synonym">Violescent sea-whip</name>
    <dbReference type="NCBI Taxonomy" id="317549"/>
    <lineage>
        <taxon>Eukaryota</taxon>
        <taxon>Metazoa</taxon>
        <taxon>Cnidaria</taxon>
        <taxon>Anthozoa</taxon>
        <taxon>Octocorallia</taxon>
        <taxon>Malacalcyonacea</taxon>
        <taxon>Plexauridae</taxon>
        <taxon>Paramuricea</taxon>
    </lineage>
</organism>